<feature type="transmembrane region" description="Helical" evidence="1">
    <location>
        <begin position="245"/>
        <end position="267"/>
    </location>
</feature>
<organism evidence="2">
    <name type="scientific">Cupriavidus taiwanensis</name>
    <dbReference type="NCBI Taxonomy" id="164546"/>
    <lineage>
        <taxon>Bacteria</taxon>
        <taxon>Pseudomonadati</taxon>
        <taxon>Pseudomonadota</taxon>
        <taxon>Betaproteobacteria</taxon>
        <taxon>Burkholderiales</taxon>
        <taxon>Burkholderiaceae</taxon>
        <taxon>Cupriavidus</taxon>
    </lineage>
</organism>
<keyword evidence="1" id="KW-0472">Membrane</keyword>
<accession>A0A375C3H8</accession>
<reference evidence="2" key="1">
    <citation type="submission" date="2018-01" db="EMBL/GenBank/DDBJ databases">
        <authorList>
            <person name="Clerissi C."/>
        </authorList>
    </citation>
    <scope>NUCLEOTIDE SEQUENCE</scope>
    <source>
        <strain evidence="2">Cupriavidus taiwanensis LMG 19430</strain>
    </source>
</reference>
<evidence type="ECO:0000256" key="1">
    <source>
        <dbReference type="SAM" id="Phobius"/>
    </source>
</evidence>
<comment type="caution">
    <text evidence="2">The sequence shown here is derived from an EMBL/GenBank/DDBJ whole genome shotgun (WGS) entry which is preliminary data.</text>
</comment>
<evidence type="ECO:0000313" key="2">
    <source>
        <dbReference type="EMBL" id="SOY62203.1"/>
    </source>
</evidence>
<dbReference type="EMBL" id="OFSN01000010">
    <property type="protein sequence ID" value="SOY62203.1"/>
    <property type="molecule type" value="Genomic_DNA"/>
</dbReference>
<gene>
    <name evidence="2" type="ORF">CBM2586_A50448</name>
</gene>
<keyword evidence="1" id="KW-1133">Transmembrane helix</keyword>
<dbReference type="Proteomes" id="UP000257016">
    <property type="component" value="Unassembled WGS sequence"/>
</dbReference>
<protein>
    <submittedName>
        <fullName evidence="2">Uncharacterized protein</fullName>
    </submittedName>
</protein>
<keyword evidence="1" id="KW-0812">Transmembrane</keyword>
<dbReference type="AlphaFoldDB" id="A0A375C3H8"/>
<sequence length="268" mass="29590">MRPHVYFASGHCESVIATLPRAIRQVQTTSYQSMQVSSPVKALRQAEVTPPPALAAAMPTHLFERLRMNPIPVLVMDSPSADTLWAGFCAAGEYTEQGEIAIGRYLVEPTVRQPRHSAILSTYLHEAAHRLLPDQHHHNAAFGAMMLVLYLRAGSIDGADLWQSSGLYDYQDEAENLPQGFNWAWRTANELATTELPAEECAEIIAQRYGKWQEWLAGAAERKQARLAKAQANAQYIESLKETRLLLAGLGFMAGMLAGAMIALQFVA</sequence>
<proteinExistence type="predicted"/>
<name>A0A375C3H8_9BURK</name>